<feature type="binding site" evidence="13">
    <location>
        <begin position="47"/>
        <end position="54"/>
    </location>
    <ligand>
        <name>ATP</name>
        <dbReference type="ChEBI" id="CHEBI:30616"/>
    </ligand>
</feature>
<evidence type="ECO:0000256" key="1">
    <source>
        <dbReference type="ARBA" id="ARBA00002274"/>
    </source>
</evidence>
<evidence type="ECO:0000256" key="8">
    <source>
        <dbReference type="ARBA" id="ARBA00022741"/>
    </source>
</evidence>
<keyword evidence="6 13" id="KW-0441">Lipid A biosynthesis</keyword>
<comment type="pathway">
    <text evidence="2 13">Glycolipid biosynthesis; lipid IV(A) biosynthesis; lipid IV(A) from (3R)-3-hydroxytetradecanoyl-[acyl-carrier-protein] and UDP-N-acetyl-alpha-D-glucosamine: step 6/6.</text>
</comment>
<proteinExistence type="inferred from homology"/>
<evidence type="ECO:0000256" key="11">
    <source>
        <dbReference type="ARBA" id="ARBA00023098"/>
    </source>
</evidence>
<evidence type="ECO:0000313" key="16">
    <source>
        <dbReference type="Proteomes" id="UP000269412"/>
    </source>
</evidence>
<dbReference type="HAMAP" id="MF_00409">
    <property type="entry name" value="LpxK"/>
    <property type="match status" value="1"/>
</dbReference>
<dbReference type="InterPro" id="IPR027417">
    <property type="entry name" value="P-loop_NTPase"/>
</dbReference>
<keyword evidence="10 13" id="KW-0067">ATP-binding</keyword>
<dbReference type="GO" id="GO:0009029">
    <property type="term" value="F:lipid-A 4'-kinase activity"/>
    <property type="evidence" value="ECO:0007669"/>
    <property type="project" value="UniProtKB-UniRule"/>
</dbReference>
<evidence type="ECO:0000256" key="5">
    <source>
        <dbReference type="ARBA" id="ARBA00022516"/>
    </source>
</evidence>
<evidence type="ECO:0000256" key="10">
    <source>
        <dbReference type="ARBA" id="ARBA00022840"/>
    </source>
</evidence>
<evidence type="ECO:0000256" key="9">
    <source>
        <dbReference type="ARBA" id="ARBA00022777"/>
    </source>
</evidence>
<evidence type="ECO:0000256" key="6">
    <source>
        <dbReference type="ARBA" id="ARBA00022556"/>
    </source>
</evidence>
<evidence type="ECO:0000256" key="2">
    <source>
        <dbReference type="ARBA" id="ARBA00004870"/>
    </source>
</evidence>
<keyword evidence="14" id="KW-1133">Transmembrane helix</keyword>
<keyword evidence="11 13" id="KW-0443">Lipid metabolism</keyword>
<dbReference type="AlphaFoldDB" id="A0A495DSF9"/>
<keyword evidence="7 13" id="KW-0808">Transferase</keyword>
<dbReference type="SUPFAM" id="SSF52540">
    <property type="entry name" value="P-loop containing nucleoside triphosphate hydrolases"/>
    <property type="match status" value="1"/>
</dbReference>
<feature type="transmembrane region" description="Helical" evidence="14">
    <location>
        <begin position="7"/>
        <end position="25"/>
    </location>
</feature>
<sequence length="335" mass="38751">MQLFRKLLFPFSLLYAVVVYLRNWFFDIGLFRSKSYKKPIICIGNLSTGGTGKTPMIEVLLSLFTKTHKIAVLSRGYGRKSDGFLLATKNSTVEELGDEPYQIYSKFPEITMVVDADRQNGIASMESKSSLDFILLDDGFQHRKVTPGFSILLTTYDKLYVDDWYLPTGNLRDSKKEAKRASIIIVTKCPDDLSNDEQLKIKKRLHVHPNQEVLFTYFGYNSILKGNFNKPTLETLKNKKITLVTGIANPKPLENYLSKLAIQFEHLKYKDHHFFTDSEIKLLQSKECIITTEKDYVRLKDKVRNLSYIEVTHRFLNKGEEELTKQIESYLSRSR</sequence>
<evidence type="ECO:0000256" key="7">
    <source>
        <dbReference type="ARBA" id="ARBA00022679"/>
    </source>
</evidence>
<comment type="function">
    <text evidence="1 13">Transfers the gamma-phosphate of ATP to the 4'-position of a tetraacyldisaccharide 1-phosphate intermediate (termed DS-1-P) to form tetraacyldisaccharide 1,4'-bis-phosphate (lipid IVA).</text>
</comment>
<dbReference type="GO" id="GO:0005886">
    <property type="term" value="C:plasma membrane"/>
    <property type="evidence" value="ECO:0007669"/>
    <property type="project" value="TreeGrafter"/>
</dbReference>
<dbReference type="Proteomes" id="UP000269412">
    <property type="component" value="Unassembled WGS sequence"/>
</dbReference>
<reference evidence="15 16" key="1">
    <citation type="submission" date="2018-10" db="EMBL/GenBank/DDBJ databases">
        <title>Genomic Encyclopedia of Archaeal and Bacterial Type Strains, Phase II (KMG-II): from individual species to whole genera.</title>
        <authorList>
            <person name="Goeker M."/>
        </authorList>
    </citation>
    <scope>NUCLEOTIDE SEQUENCE [LARGE SCALE GENOMIC DNA]</scope>
    <source>
        <strain evidence="15 16">DSM 25230</strain>
    </source>
</reference>
<evidence type="ECO:0000256" key="13">
    <source>
        <dbReference type="HAMAP-Rule" id="MF_00409"/>
    </source>
</evidence>
<keyword evidence="16" id="KW-1185">Reference proteome</keyword>
<keyword evidence="8 13" id="KW-0547">Nucleotide-binding</keyword>
<dbReference type="NCBIfam" id="TIGR00682">
    <property type="entry name" value="lpxK"/>
    <property type="match status" value="1"/>
</dbReference>
<keyword evidence="14" id="KW-0472">Membrane</keyword>
<comment type="similarity">
    <text evidence="13">Belongs to the LpxK family.</text>
</comment>
<evidence type="ECO:0000256" key="14">
    <source>
        <dbReference type="SAM" id="Phobius"/>
    </source>
</evidence>
<accession>A0A495DSF9</accession>
<dbReference type="OrthoDB" id="9766423at2"/>
<dbReference type="GO" id="GO:0005524">
    <property type="term" value="F:ATP binding"/>
    <property type="evidence" value="ECO:0007669"/>
    <property type="project" value="UniProtKB-UniRule"/>
</dbReference>
<protein>
    <recommendedName>
        <fullName evidence="4 13">Tetraacyldisaccharide 4'-kinase</fullName>
        <ecNumber evidence="3 13">2.7.1.130</ecNumber>
    </recommendedName>
    <alternativeName>
        <fullName evidence="12 13">Lipid A 4'-kinase</fullName>
    </alternativeName>
</protein>
<gene>
    <name evidence="13" type="primary">lpxK</name>
    <name evidence="15" type="ORF">CLV91_3204</name>
</gene>
<dbReference type="PANTHER" id="PTHR42724:SF1">
    <property type="entry name" value="TETRAACYLDISACCHARIDE 4'-KINASE, MITOCHONDRIAL-RELATED"/>
    <property type="match status" value="1"/>
</dbReference>
<dbReference type="PANTHER" id="PTHR42724">
    <property type="entry name" value="TETRAACYLDISACCHARIDE 4'-KINASE"/>
    <property type="match status" value="1"/>
</dbReference>
<dbReference type="Pfam" id="PF02606">
    <property type="entry name" value="LpxK"/>
    <property type="match status" value="1"/>
</dbReference>
<evidence type="ECO:0000256" key="4">
    <source>
        <dbReference type="ARBA" id="ARBA00016436"/>
    </source>
</evidence>
<evidence type="ECO:0000256" key="12">
    <source>
        <dbReference type="ARBA" id="ARBA00029757"/>
    </source>
</evidence>
<keyword evidence="5 13" id="KW-0444">Lipid biosynthesis</keyword>
<comment type="catalytic activity">
    <reaction evidence="13">
        <text>a lipid A disaccharide + ATP = a lipid IVA + ADP + H(+)</text>
        <dbReference type="Rhea" id="RHEA:67840"/>
        <dbReference type="ChEBI" id="CHEBI:15378"/>
        <dbReference type="ChEBI" id="CHEBI:30616"/>
        <dbReference type="ChEBI" id="CHEBI:176343"/>
        <dbReference type="ChEBI" id="CHEBI:176425"/>
        <dbReference type="ChEBI" id="CHEBI:456216"/>
        <dbReference type="EC" id="2.7.1.130"/>
    </reaction>
</comment>
<evidence type="ECO:0000256" key="3">
    <source>
        <dbReference type="ARBA" id="ARBA00012071"/>
    </source>
</evidence>
<dbReference type="UniPathway" id="UPA00359">
    <property type="reaction ID" value="UER00482"/>
</dbReference>
<keyword evidence="14" id="KW-0812">Transmembrane</keyword>
<organism evidence="15 16">
    <name type="scientific">Maribacter vaceletii</name>
    <dbReference type="NCBI Taxonomy" id="1206816"/>
    <lineage>
        <taxon>Bacteria</taxon>
        <taxon>Pseudomonadati</taxon>
        <taxon>Bacteroidota</taxon>
        <taxon>Flavobacteriia</taxon>
        <taxon>Flavobacteriales</taxon>
        <taxon>Flavobacteriaceae</taxon>
        <taxon>Maribacter</taxon>
    </lineage>
</organism>
<dbReference type="EMBL" id="RBIQ01000013">
    <property type="protein sequence ID" value="RKR06974.1"/>
    <property type="molecule type" value="Genomic_DNA"/>
</dbReference>
<name>A0A495DSF9_9FLAO</name>
<comment type="caution">
    <text evidence="15">The sequence shown here is derived from an EMBL/GenBank/DDBJ whole genome shotgun (WGS) entry which is preliminary data.</text>
</comment>
<dbReference type="GO" id="GO:0009244">
    <property type="term" value="P:lipopolysaccharide core region biosynthetic process"/>
    <property type="evidence" value="ECO:0007669"/>
    <property type="project" value="TreeGrafter"/>
</dbReference>
<keyword evidence="9 13" id="KW-0418">Kinase</keyword>
<dbReference type="InterPro" id="IPR003758">
    <property type="entry name" value="LpxK"/>
</dbReference>
<dbReference type="RefSeq" id="WP_121069196.1">
    <property type="nucleotide sequence ID" value="NZ_RBIQ01000013.1"/>
</dbReference>
<dbReference type="EC" id="2.7.1.130" evidence="3 13"/>
<evidence type="ECO:0000313" key="15">
    <source>
        <dbReference type="EMBL" id="RKR06974.1"/>
    </source>
</evidence>
<dbReference type="GO" id="GO:0009245">
    <property type="term" value="P:lipid A biosynthetic process"/>
    <property type="evidence" value="ECO:0007669"/>
    <property type="project" value="UniProtKB-UniRule"/>
</dbReference>